<reference evidence="2" key="1">
    <citation type="submission" date="2016-10" db="EMBL/GenBank/DDBJ databases">
        <authorList>
            <person name="Varghese N."/>
            <person name="Submissions S."/>
        </authorList>
    </citation>
    <scope>NUCLEOTIDE SEQUENCE [LARGE SCALE GENOMIC DNA]</scope>
    <source>
        <strain evidence="2">DSM 26348</strain>
    </source>
</reference>
<proteinExistence type="predicted"/>
<evidence type="ECO:0000313" key="2">
    <source>
        <dbReference type="Proteomes" id="UP000199518"/>
    </source>
</evidence>
<gene>
    <name evidence="1" type="ORF">SAMN05421753_1122</name>
</gene>
<dbReference type="AlphaFoldDB" id="A0A1I3KPS6"/>
<sequence length="635" mass="66356">MRRSTFQFRSKFWFTPPAGRRNLQVAATTLGQVQLLESRQLLSASPTVSNLGAPATYQMDFNPVPVAASATITDADGDFGGSQFQITMTNGASYDQLVIAGGNGVTGGSSEVFVDGISVGYASVGFGTTPFGIAFSASATASDVQRVLRQVSFVSYSNAPSITPRQLSIVATDGSGNASAPVAHTVNITDVPVLIGFGSSSNYRAGSAYAAVGTSIGINNAGGDYGNSKFVVTNLTRSGGDVLKIGGYGGVTVDGSNILLQGQVVATFSGGTGATPLTIQFGPHATFNTVRGVINNVAFSNTQTAPLRGPRTIGFIMTDGGGLKSQQVTTSLNVHHNLSISNTSPPPTYTPSKDYVFLAPQGLVSGAVNYLSGAKIGAYQTNARANDSVDLISRGSVTVDGDDVFVAGVHVGTIVRLFDSNKNANYGVTVTLDEGTTRYQAQEVLRSFAFKAYSRYPSLEDRKFNISIADNLNIPGGVTAQVVHINNTPVINPVNSPSEYFYHPAGQPVRIMSTAMVFDGGANYASSTLTVGVRYGKSGDTVALMLGGPISVIGTNLYVRTVLVGTYTPGNGSTPLQVQFNNNARENDVQTVLQRISYSTTNPNPSTATRNIAFQFTDGTGAVSEPVVVKVQYLT</sequence>
<dbReference type="RefSeq" id="WP_092051722.1">
    <property type="nucleotide sequence ID" value="NZ_FOQD01000012.1"/>
</dbReference>
<keyword evidence="2" id="KW-1185">Reference proteome</keyword>
<dbReference type="Proteomes" id="UP000199518">
    <property type="component" value="Unassembled WGS sequence"/>
</dbReference>
<protein>
    <submittedName>
        <fullName evidence="1">Uncharacterized protein</fullName>
    </submittedName>
</protein>
<name>A0A1I3KPS6_9PLAN</name>
<accession>A0A1I3KPS6</accession>
<dbReference type="EMBL" id="FOQD01000012">
    <property type="protein sequence ID" value="SFI74360.1"/>
    <property type="molecule type" value="Genomic_DNA"/>
</dbReference>
<evidence type="ECO:0000313" key="1">
    <source>
        <dbReference type="EMBL" id="SFI74360.1"/>
    </source>
</evidence>
<organism evidence="1 2">
    <name type="scientific">Planctomicrobium piriforme</name>
    <dbReference type="NCBI Taxonomy" id="1576369"/>
    <lineage>
        <taxon>Bacteria</taxon>
        <taxon>Pseudomonadati</taxon>
        <taxon>Planctomycetota</taxon>
        <taxon>Planctomycetia</taxon>
        <taxon>Planctomycetales</taxon>
        <taxon>Planctomycetaceae</taxon>
        <taxon>Planctomicrobium</taxon>
    </lineage>
</organism>
<dbReference type="OrthoDB" id="6091599at2"/>